<sequence length="93" mass="10398">MLHHRIGPQLAQPSVVRAGPYCTCRLTAVSPLCQRHRLCDDDCRSREAGYHIRTSTRKRCTCWMTGACIVSCPSPIGCVLLAVASCRPDYSFW</sequence>
<dbReference type="Proteomes" id="UP000799440">
    <property type="component" value="Unassembled WGS sequence"/>
</dbReference>
<dbReference type="EMBL" id="MU006568">
    <property type="protein sequence ID" value="KAF2748727.1"/>
    <property type="molecule type" value="Genomic_DNA"/>
</dbReference>
<organism evidence="1 2">
    <name type="scientific">Sporormia fimetaria CBS 119925</name>
    <dbReference type="NCBI Taxonomy" id="1340428"/>
    <lineage>
        <taxon>Eukaryota</taxon>
        <taxon>Fungi</taxon>
        <taxon>Dikarya</taxon>
        <taxon>Ascomycota</taxon>
        <taxon>Pezizomycotina</taxon>
        <taxon>Dothideomycetes</taxon>
        <taxon>Pleosporomycetidae</taxon>
        <taxon>Pleosporales</taxon>
        <taxon>Sporormiaceae</taxon>
        <taxon>Sporormia</taxon>
    </lineage>
</organism>
<name>A0A6A6VHZ0_9PLEO</name>
<protein>
    <submittedName>
        <fullName evidence="1">Uncharacterized protein</fullName>
    </submittedName>
</protein>
<gene>
    <name evidence="1" type="ORF">M011DRAFT_336037</name>
</gene>
<evidence type="ECO:0000313" key="1">
    <source>
        <dbReference type="EMBL" id="KAF2748727.1"/>
    </source>
</evidence>
<proteinExistence type="predicted"/>
<evidence type="ECO:0000313" key="2">
    <source>
        <dbReference type="Proteomes" id="UP000799440"/>
    </source>
</evidence>
<keyword evidence="2" id="KW-1185">Reference proteome</keyword>
<accession>A0A6A6VHZ0</accession>
<reference evidence="1" key="1">
    <citation type="journal article" date="2020" name="Stud. Mycol.">
        <title>101 Dothideomycetes genomes: a test case for predicting lifestyles and emergence of pathogens.</title>
        <authorList>
            <person name="Haridas S."/>
            <person name="Albert R."/>
            <person name="Binder M."/>
            <person name="Bloem J."/>
            <person name="Labutti K."/>
            <person name="Salamov A."/>
            <person name="Andreopoulos B."/>
            <person name="Baker S."/>
            <person name="Barry K."/>
            <person name="Bills G."/>
            <person name="Bluhm B."/>
            <person name="Cannon C."/>
            <person name="Castanera R."/>
            <person name="Culley D."/>
            <person name="Daum C."/>
            <person name="Ezra D."/>
            <person name="Gonzalez J."/>
            <person name="Henrissat B."/>
            <person name="Kuo A."/>
            <person name="Liang C."/>
            <person name="Lipzen A."/>
            <person name="Lutzoni F."/>
            <person name="Magnuson J."/>
            <person name="Mondo S."/>
            <person name="Nolan M."/>
            <person name="Ohm R."/>
            <person name="Pangilinan J."/>
            <person name="Park H.-J."/>
            <person name="Ramirez L."/>
            <person name="Alfaro M."/>
            <person name="Sun H."/>
            <person name="Tritt A."/>
            <person name="Yoshinaga Y."/>
            <person name="Zwiers L.-H."/>
            <person name="Turgeon B."/>
            <person name="Goodwin S."/>
            <person name="Spatafora J."/>
            <person name="Crous P."/>
            <person name="Grigoriev I."/>
        </authorList>
    </citation>
    <scope>NUCLEOTIDE SEQUENCE</scope>
    <source>
        <strain evidence="1">CBS 119925</strain>
    </source>
</reference>
<dbReference type="AlphaFoldDB" id="A0A6A6VHZ0"/>